<protein>
    <submittedName>
        <fullName evidence="2">Uncharacterized protein</fullName>
    </submittedName>
</protein>
<evidence type="ECO:0000313" key="2">
    <source>
        <dbReference type="EMBL" id="CAG7832357.1"/>
    </source>
</evidence>
<evidence type="ECO:0000313" key="3">
    <source>
        <dbReference type="Proteomes" id="UP000708208"/>
    </source>
</evidence>
<keyword evidence="1" id="KW-0812">Transmembrane</keyword>
<feature type="transmembrane region" description="Helical" evidence="1">
    <location>
        <begin position="147"/>
        <end position="168"/>
    </location>
</feature>
<proteinExistence type="predicted"/>
<gene>
    <name evidence="2" type="ORF">AFUS01_LOCUS42044</name>
</gene>
<reference evidence="2" key="1">
    <citation type="submission" date="2021-06" db="EMBL/GenBank/DDBJ databases">
        <authorList>
            <person name="Hodson N. C."/>
            <person name="Mongue J. A."/>
            <person name="Jaron S. K."/>
        </authorList>
    </citation>
    <scope>NUCLEOTIDE SEQUENCE</scope>
</reference>
<keyword evidence="1" id="KW-0472">Membrane</keyword>
<feature type="transmembrane region" description="Helical" evidence="1">
    <location>
        <begin position="73"/>
        <end position="94"/>
    </location>
</feature>
<feature type="transmembrane region" description="Helical" evidence="1">
    <location>
        <begin position="214"/>
        <end position="237"/>
    </location>
</feature>
<keyword evidence="3" id="KW-1185">Reference proteome</keyword>
<name>A0A8J2LLJ8_9HEXA</name>
<accession>A0A8J2LLJ8</accession>
<feature type="transmembrane region" description="Helical" evidence="1">
    <location>
        <begin position="43"/>
        <end position="61"/>
    </location>
</feature>
<organism evidence="2 3">
    <name type="scientific">Allacma fusca</name>
    <dbReference type="NCBI Taxonomy" id="39272"/>
    <lineage>
        <taxon>Eukaryota</taxon>
        <taxon>Metazoa</taxon>
        <taxon>Ecdysozoa</taxon>
        <taxon>Arthropoda</taxon>
        <taxon>Hexapoda</taxon>
        <taxon>Collembola</taxon>
        <taxon>Symphypleona</taxon>
        <taxon>Sminthuridae</taxon>
        <taxon>Allacma</taxon>
    </lineage>
</organism>
<comment type="caution">
    <text evidence="2">The sequence shown here is derived from an EMBL/GenBank/DDBJ whole genome shotgun (WGS) entry which is preliminary data.</text>
</comment>
<dbReference type="AlphaFoldDB" id="A0A8J2LLJ8"/>
<evidence type="ECO:0000256" key="1">
    <source>
        <dbReference type="SAM" id="Phobius"/>
    </source>
</evidence>
<keyword evidence="1" id="KW-1133">Transmembrane helix</keyword>
<sequence length="306" mass="35318">MLTITDLQLNFVCMGILSKWNLVPFDFDLRNRKMKIRKSGFRLKLYKCQLLVAGLIIAYRFSRLFHALFDRRYFNFAACGYNALLSTFSVIGLYECWILHRDELELQYLFKEINRAKQGAGMHKLGCRHHTKYASCPCCIDQSLKSFIAKILALTIFVCAIMTVTDAAGTEYDVSGWNGIAIASIIVALFQLISNLPYLLLWGRERWEKKAFNVWAGYHIFGSMASITLFFLAFYLVETHSAELRKGFWSQFKLQLEKADATMEDMMICIDFLGLNSFFDAFLVLYPPLSKIWNRNSPDNVNISLN</sequence>
<feature type="transmembrane region" description="Helical" evidence="1">
    <location>
        <begin position="180"/>
        <end position="202"/>
    </location>
</feature>
<dbReference type="Proteomes" id="UP000708208">
    <property type="component" value="Unassembled WGS sequence"/>
</dbReference>
<dbReference type="EMBL" id="CAJVCH010564603">
    <property type="protein sequence ID" value="CAG7832357.1"/>
    <property type="molecule type" value="Genomic_DNA"/>
</dbReference>